<dbReference type="AlphaFoldDB" id="A0A087TZF6"/>
<keyword evidence="6" id="KW-0333">Golgi apparatus</keyword>
<dbReference type="PANTHER" id="PTHR48438">
    <property type="entry name" value="ALPHA-(1,3)-FUCOSYLTRANSFERASE C-RELATED"/>
    <property type="match status" value="1"/>
</dbReference>
<dbReference type="PANTHER" id="PTHR48438:SF1">
    <property type="entry name" value="ALPHA-(1,3)-FUCOSYLTRANSFERASE C-RELATED"/>
    <property type="match status" value="1"/>
</dbReference>
<dbReference type="UniPathway" id="UPA00378"/>
<reference evidence="10 11" key="1">
    <citation type="submission" date="2013-11" db="EMBL/GenBank/DDBJ databases">
        <title>Genome sequencing of Stegodyphus mimosarum.</title>
        <authorList>
            <person name="Bechsgaard J."/>
        </authorList>
    </citation>
    <scope>NUCLEOTIDE SEQUENCE [LARGE SCALE GENOMIC DNA]</scope>
</reference>
<evidence type="ECO:0000256" key="3">
    <source>
        <dbReference type="ARBA" id="ARBA00022692"/>
    </source>
</evidence>
<dbReference type="InterPro" id="IPR031481">
    <property type="entry name" value="Glyco_tran_10_N"/>
</dbReference>
<dbReference type="InterPro" id="IPR001503">
    <property type="entry name" value="Glyco_trans_10"/>
</dbReference>
<gene>
    <name evidence="10" type="ORF">X975_19980</name>
</gene>
<keyword evidence="10" id="KW-0808">Transferase</keyword>
<evidence type="ECO:0000259" key="9">
    <source>
        <dbReference type="Pfam" id="PF17039"/>
    </source>
</evidence>
<keyword evidence="4" id="KW-0735">Signal-anchor</keyword>
<comment type="pathway">
    <text evidence="2">Protein modification; protein glycosylation.</text>
</comment>
<dbReference type="STRING" id="407821.A0A087TZF6"/>
<keyword evidence="10" id="KW-0328">Glycosyltransferase</keyword>
<dbReference type="SUPFAM" id="SSF53756">
    <property type="entry name" value="UDP-Glycosyltransferase/glycogen phosphorylase"/>
    <property type="match status" value="1"/>
</dbReference>
<feature type="domain" description="Fucosyltransferase N-terminal" evidence="9">
    <location>
        <begin position="106"/>
        <end position="220"/>
    </location>
</feature>
<name>A0A087TZF6_STEMI</name>
<dbReference type="Proteomes" id="UP000054359">
    <property type="component" value="Unassembled WGS sequence"/>
</dbReference>
<evidence type="ECO:0000256" key="7">
    <source>
        <dbReference type="ARBA" id="ARBA00023136"/>
    </source>
</evidence>
<evidence type="ECO:0000313" key="10">
    <source>
        <dbReference type="EMBL" id="KFM70495.1"/>
    </source>
</evidence>
<evidence type="ECO:0000256" key="2">
    <source>
        <dbReference type="ARBA" id="ARBA00004922"/>
    </source>
</evidence>
<protein>
    <submittedName>
        <fullName evidence="10">Alpha-(1,3)-fucosyltransferase</fullName>
    </submittedName>
</protein>
<dbReference type="GO" id="GO:0008417">
    <property type="term" value="F:fucosyltransferase activity"/>
    <property type="evidence" value="ECO:0007669"/>
    <property type="project" value="InterPro"/>
</dbReference>
<proteinExistence type="predicted"/>
<dbReference type="EMBL" id="KK117452">
    <property type="protein sequence ID" value="KFM70495.1"/>
    <property type="molecule type" value="Genomic_DNA"/>
</dbReference>
<dbReference type="OMA" id="ARTIFNW"/>
<evidence type="ECO:0000256" key="4">
    <source>
        <dbReference type="ARBA" id="ARBA00022968"/>
    </source>
</evidence>
<keyword evidence="11" id="KW-1185">Reference proteome</keyword>
<dbReference type="OrthoDB" id="427096at2759"/>
<evidence type="ECO:0000256" key="1">
    <source>
        <dbReference type="ARBA" id="ARBA00004447"/>
    </source>
</evidence>
<sequence>MNRYDCFFCCESMPEWRQIAILYFLSQSQRIIAIILRNKISRLLLLTGTAFLLASVVNKLAQHAFSEYSDICKRSDDRNWKEITAPGQIRTVRASAIKSRQSKLRTKIILLWTTFFNEEYSSDFYFFQKGRETFERYNCNISDCYVTSNKTLLPHVDAVLFHGKDICFSKMPPSHPHNQIWILYSMEAPRYVLLKWNLARTIFNWTMTYRSDSDIQVKYGEIYSKDGSCARKHSSRQINVSQRKKGAIWMVSNCRTESKREA</sequence>
<dbReference type="Gene3D" id="3.40.50.11660">
    <property type="entry name" value="Glycosyl transferase family 10, C-terminal domain"/>
    <property type="match status" value="1"/>
</dbReference>
<keyword evidence="8" id="KW-0325">Glycoprotein</keyword>
<keyword evidence="5" id="KW-1133">Transmembrane helix</keyword>
<dbReference type="InterPro" id="IPR038577">
    <property type="entry name" value="GT10-like_C_sf"/>
</dbReference>
<evidence type="ECO:0000256" key="6">
    <source>
        <dbReference type="ARBA" id="ARBA00023034"/>
    </source>
</evidence>
<keyword evidence="3" id="KW-0812">Transmembrane</keyword>
<evidence type="ECO:0000256" key="8">
    <source>
        <dbReference type="ARBA" id="ARBA00023180"/>
    </source>
</evidence>
<dbReference type="GO" id="GO:0032580">
    <property type="term" value="C:Golgi cisterna membrane"/>
    <property type="evidence" value="ECO:0007669"/>
    <property type="project" value="UniProtKB-SubCell"/>
</dbReference>
<feature type="non-terminal residue" evidence="10">
    <location>
        <position position="262"/>
    </location>
</feature>
<evidence type="ECO:0000313" key="11">
    <source>
        <dbReference type="Proteomes" id="UP000054359"/>
    </source>
</evidence>
<evidence type="ECO:0000256" key="5">
    <source>
        <dbReference type="ARBA" id="ARBA00022989"/>
    </source>
</evidence>
<organism evidence="10 11">
    <name type="scientific">Stegodyphus mimosarum</name>
    <name type="common">African social velvet spider</name>
    <dbReference type="NCBI Taxonomy" id="407821"/>
    <lineage>
        <taxon>Eukaryota</taxon>
        <taxon>Metazoa</taxon>
        <taxon>Ecdysozoa</taxon>
        <taxon>Arthropoda</taxon>
        <taxon>Chelicerata</taxon>
        <taxon>Arachnida</taxon>
        <taxon>Araneae</taxon>
        <taxon>Araneomorphae</taxon>
        <taxon>Entelegynae</taxon>
        <taxon>Eresoidea</taxon>
        <taxon>Eresidae</taxon>
        <taxon>Stegodyphus</taxon>
    </lineage>
</organism>
<keyword evidence="7" id="KW-0472">Membrane</keyword>
<accession>A0A087TZF6</accession>
<dbReference type="Pfam" id="PF17039">
    <property type="entry name" value="Glyco_tran_10_N"/>
    <property type="match status" value="1"/>
</dbReference>
<comment type="subcellular location">
    <subcellularLocation>
        <location evidence="1">Golgi apparatus</location>
        <location evidence="1">Golgi stack membrane</location>
        <topology evidence="1">Single-pass type II membrane protein</topology>
    </subcellularLocation>
</comment>